<name>A0A7Y3RM42_9PROT</name>
<dbReference type="Gene3D" id="3.30.70.100">
    <property type="match status" value="1"/>
</dbReference>
<dbReference type="SUPFAM" id="SSF55008">
    <property type="entry name" value="HMA, heavy metal-associated domain"/>
    <property type="match status" value="1"/>
</dbReference>
<reference evidence="3 4" key="1">
    <citation type="submission" date="2020-05" db="EMBL/GenBank/DDBJ databases">
        <title>Parvularcula mediterraneae sp. nov., isolated from polypropylene straw from shallow seawater of the seashore of Laganas in Zakynthos island, Greece.</title>
        <authorList>
            <person name="Szabo I."/>
            <person name="Al-Omari J."/>
            <person name="Rado J."/>
            <person name="Szerdahelyi G.S."/>
        </authorList>
    </citation>
    <scope>NUCLEOTIDE SEQUENCE [LARGE SCALE GENOMIC DNA]</scope>
    <source>
        <strain evidence="3 4">ZS-1/3</strain>
    </source>
</reference>
<dbReference type="Proteomes" id="UP000536835">
    <property type="component" value="Unassembled WGS sequence"/>
</dbReference>
<sequence length="151" mass="16170">MLTTLALTLALTTVSVPAQDHDHEGHDHGQSHDHGSEHAGHHDGHGEKTKKHPPIAKTEAIEKALKAGGKPVVADVLGVVCDFCAKAMNKTFGRRDDVSAVYVDLDTKTLNLVLKPESKLSDPEIEKLVKKAGYRIASIRRGEEALQGSGA</sequence>
<dbReference type="PROSITE" id="PS50846">
    <property type="entry name" value="HMA_2"/>
    <property type="match status" value="1"/>
</dbReference>
<evidence type="ECO:0000259" key="2">
    <source>
        <dbReference type="PROSITE" id="PS50846"/>
    </source>
</evidence>
<comment type="caution">
    <text evidence="3">The sequence shown here is derived from an EMBL/GenBank/DDBJ whole genome shotgun (WGS) entry which is preliminary data.</text>
</comment>
<accession>A0A7Y3RM42</accession>
<dbReference type="CDD" id="cd00371">
    <property type="entry name" value="HMA"/>
    <property type="match status" value="1"/>
</dbReference>
<protein>
    <submittedName>
        <fullName evidence="3">Cation transporter</fullName>
    </submittedName>
</protein>
<dbReference type="AlphaFoldDB" id="A0A7Y3RM42"/>
<dbReference type="GO" id="GO:0046872">
    <property type="term" value="F:metal ion binding"/>
    <property type="evidence" value="ECO:0007669"/>
    <property type="project" value="InterPro"/>
</dbReference>
<dbReference type="Pfam" id="PF00403">
    <property type="entry name" value="HMA"/>
    <property type="match status" value="1"/>
</dbReference>
<dbReference type="InterPro" id="IPR036163">
    <property type="entry name" value="HMA_dom_sf"/>
</dbReference>
<dbReference type="RefSeq" id="WP_173199084.1">
    <property type="nucleotide sequence ID" value="NZ_JABFCX010000003.1"/>
</dbReference>
<evidence type="ECO:0000313" key="3">
    <source>
        <dbReference type="EMBL" id="NNU16534.1"/>
    </source>
</evidence>
<feature type="region of interest" description="Disordered" evidence="1">
    <location>
        <begin position="19"/>
        <end position="54"/>
    </location>
</feature>
<evidence type="ECO:0000256" key="1">
    <source>
        <dbReference type="SAM" id="MobiDB-lite"/>
    </source>
</evidence>
<proteinExistence type="predicted"/>
<keyword evidence="4" id="KW-1185">Reference proteome</keyword>
<feature type="compositionally biased region" description="Basic and acidic residues" evidence="1">
    <location>
        <begin position="19"/>
        <end position="47"/>
    </location>
</feature>
<dbReference type="EMBL" id="JABFCX010000003">
    <property type="protein sequence ID" value="NNU16534.1"/>
    <property type="molecule type" value="Genomic_DNA"/>
</dbReference>
<gene>
    <name evidence="3" type="ORF">HK107_09400</name>
</gene>
<organism evidence="3 4">
    <name type="scientific">Parvularcula mediterranea</name>
    <dbReference type="NCBI Taxonomy" id="2732508"/>
    <lineage>
        <taxon>Bacteria</taxon>
        <taxon>Pseudomonadati</taxon>
        <taxon>Pseudomonadota</taxon>
        <taxon>Alphaproteobacteria</taxon>
        <taxon>Parvularculales</taxon>
        <taxon>Parvularculaceae</taxon>
        <taxon>Parvularcula</taxon>
    </lineage>
</organism>
<dbReference type="InterPro" id="IPR006121">
    <property type="entry name" value="HMA_dom"/>
</dbReference>
<evidence type="ECO:0000313" key="4">
    <source>
        <dbReference type="Proteomes" id="UP000536835"/>
    </source>
</evidence>
<feature type="domain" description="HMA" evidence="2">
    <location>
        <begin position="70"/>
        <end position="137"/>
    </location>
</feature>